<organism evidence="1">
    <name type="scientific">marine sediment metagenome</name>
    <dbReference type="NCBI Taxonomy" id="412755"/>
    <lineage>
        <taxon>unclassified sequences</taxon>
        <taxon>metagenomes</taxon>
        <taxon>ecological metagenomes</taxon>
    </lineage>
</organism>
<accession>A0A0F9CT09</accession>
<comment type="caution">
    <text evidence="1">The sequence shown here is derived from an EMBL/GenBank/DDBJ whole genome shotgun (WGS) entry which is preliminary data.</text>
</comment>
<dbReference type="AlphaFoldDB" id="A0A0F9CT09"/>
<dbReference type="EMBL" id="LAZR01042749">
    <property type="protein sequence ID" value="KKL08761.1"/>
    <property type="molecule type" value="Genomic_DNA"/>
</dbReference>
<sequence length="247" mass="26874">MKISRDYSVWKCTVVDNARPTLAHVEIKAAPGSGMDFNPPDDDGYVDGTAAATDGFMLAVVPIKLFQPGEGFDYARSGFIDPDIPGIVDPVVFVAALKIAKKRRENDLIIDLAKSDLAGLRDGSWLPRQNDPTLTGNFPDWRPIVPKRQRAQDREHQLMSMNFQPQFLVTVANAIGCQVALSGRGSGNGSGLPRVIFGSPNDDGSSNDPIVVEPSTAEIGSTFDPPFGLIMPVHYTLTDPNRFYNQD</sequence>
<proteinExistence type="predicted"/>
<reference evidence="1" key="1">
    <citation type="journal article" date="2015" name="Nature">
        <title>Complex archaea that bridge the gap between prokaryotes and eukaryotes.</title>
        <authorList>
            <person name="Spang A."/>
            <person name="Saw J.H."/>
            <person name="Jorgensen S.L."/>
            <person name="Zaremba-Niedzwiedzka K."/>
            <person name="Martijn J."/>
            <person name="Lind A.E."/>
            <person name="van Eijk R."/>
            <person name="Schleper C."/>
            <person name="Guy L."/>
            <person name="Ettema T.J."/>
        </authorList>
    </citation>
    <scope>NUCLEOTIDE SEQUENCE</scope>
</reference>
<name>A0A0F9CT09_9ZZZZ</name>
<protein>
    <submittedName>
        <fullName evidence="1">Uncharacterized protein</fullName>
    </submittedName>
</protein>
<evidence type="ECO:0000313" key="1">
    <source>
        <dbReference type="EMBL" id="KKL08761.1"/>
    </source>
</evidence>
<gene>
    <name evidence="1" type="ORF">LCGC14_2572630</name>
</gene>